<dbReference type="GO" id="GO:0005886">
    <property type="term" value="C:plasma membrane"/>
    <property type="evidence" value="ECO:0007669"/>
    <property type="project" value="UniProtKB-SubCell"/>
</dbReference>
<dbReference type="InterPro" id="IPR011527">
    <property type="entry name" value="ABC1_TM_dom"/>
</dbReference>
<dbReference type="PANTHER" id="PTHR24221:SF654">
    <property type="entry name" value="ATP-BINDING CASSETTE SUB-FAMILY B MEMBER 6"/>
    <property type="match status" value="1"/>
</dbReference>
<dbReference type="Pfam" id="PF00664">
    <property type="entry name" value="ABC_membrane"/>
    <property type="match status" value="1"/>
</dbReference>
<reference evidence="11" key="1">
    <citation type="submission" date="2016-11" db="EMBL/GenBank/DDBJ databases">
        <authorList>
            <person name="Varghese N."/>
            <person name="Submissions S."/>
        </authorList>
    </citation>
    <scope>NUCLEOTIDE SEQUENCE [LARGE SCALE GENOMIC DNA]</scope>
    <source>
        <strain evidence="11">DSM 21264</strain>
    </source>
</reference>
<dbReference type="Gene3D" id="1.20.1560.10">
    <property type="entry name" value="ABC transporter type 1, transmembrane domain"/>
    <property type="match status" value="1"/>
</dbReference>
<dbReference type="GO" id="GO:0034040">
    <property type="term" value="F:ATPase-coupled lipid transmembrane transporter activity"/>
    <property type="evidence" value="ECO:0007669"/>
    <property type="project" value="TreeGrafter"/>
</dbReference>
<dbReference type="Pfam" id="PF00005">
    <property type="entry name" value="ABC_tran"/>
    <property type="match status" value="1"/>
</dbReference>
<dbReference type="InterPro" id="IPR017871">
    <property type="entry name" value="ABC_transporter-like_CS"/>
</dbReference>
<accession>A0A1M5HEM4</accession>
<dbReference type="SUPFAM" id="SSF52540">
    <property type="entry name" value="P-loop containing nucleoside triphosphate hydrolases"/>
    <property type="match status" value="1"/>
</dbReference>
<keyword evidence="11" id="KW-1185">Reference proteome</keyword>
<dbReference type="Gene3D" id="3.40.50.300">
    <property type="entry name" value="P-loop containing nucleotide triphosphate hydrolases"/>
    <property type="match status" value="1"/>
</dbReference>
<dbReference type="SMART" id="SM00382">
    <property type="entry name" value="AAA"/>
    <property type="match status" value="1"/>
</dbReference>
<keyword evidence="3" id="KW-0547">Nucleotide-binding</keyword>
<name>A0A1M5HEM4_VIBGA</name>
<feature type="transmembrane region" description="Helical" evidence="7">
    <location>
        <begin position="269"/>
        <end position="290"/>
    </location>
</feature>
<dbReference type="InterPro" id="IPR039421">
    <property type="entry name" value="Type_1_exporter"/>
</dbReference>
<feature type="domain" description="ABC transmembrane type-1" evidence="9">
    <location>
        <begin position="28"/>
        <end position="298"/>
    </location>
</feature>
<evidence type="ECO:0000256" key="1">
    <source>
        <dbReference type="ARBA" id="ARBA00004651"/>
    </source>
</evidence>
<evidence type="ECO:0000256" key="4">
    <source>
        <dbReference type="ARBA" id="ARBA00022840"/>
    </source>
</evidence>
<dbReference type="InterPro" id="IPR027417">
    <property type="entry name" value="P-loop_NTPase"/>
</dbReference>
<feature type="transmembrane region" description="Helical" evidence="7">
    <location>
        <begin position="158"/>
        <end position="176"/>
    </location>
</feature>
<dbReference type="PROSITE" id="PS50893">
    <property type="entry name" value="ABC_TRANSPORTER_2"/>
    <property type="match status" value="1"/>
</dbReference>
<feature type="domain" description="ABC transporter" evidence="8">
    <location>
        <begin position="329"/>
        <end position="540"/>
    </location>
</feature>
<dbReference type="SUPFAM" id="SSF90123">
    <property type="entry name" value="ABC transporter transmembrane region"/>
    <property type="match status" value="1"/>
</dbReference>
<keyword evidence="6 7" id="KW-0472">Membrane</keyword>
<dbReference type="InterPro" id="IPR003439">
    <property type="entry name" value="ABC_transporter-like_ATP-bd"/>
</dbReference>
<dbReference type="PROSITE" id="PS00211">
    <property type="entry name" value="ABC_TRANSPORTER_1"/>
    <property type="match status" value="1"/>
</dbReference>
<proteinExistence type="predicted"/>
<protein>
    <submittedName>
        <fullName evidence="10">ABC-type multidrug transport system, ATPase and permease component</fullName>
    </submittedName>
</protein>
<comment type="subcellular location">
    <subcellularLocation>
        <location evidence="1">Cell membrane</location>
        <topology evidence="1">Multi-pass membrane protein</topology>
    </subcellularLocation>
</comment>
<dbReference type="EMBL" id="FQUH01000032">
    <property type="protein sequence ID" value="SHG14406.1"/>
    <property type="molecule type" value="Genomic_DNA"/>
</dbReference>
<keyword evidence="4" id="KW-0067">ATP-binding</keyword>
<dbReference type="InterPro" id="IPR003593">
    <property type="entry name" value="AAA+_ATPase"/>
</dbReference>
<evidence type="ECO:0000313" key="11">
    <source>
        <dbReference type="Proteomes" id="UP000184159"/>
    </source>
</evidence>
<organism evidence="10 11">
    <name type="scientific">Vibrio gazogenes DSM 21264 = NBRC 103151</name>
    <dbReference type="NCBI Taxonomy" id="1123492"/>
    <lineage>
        <taxon>Bacteria</taxon>
        <taxon>Pseudomonadati</taxon>
        <taxon>Pseudomonadota</taxon>
        <taxon>Gammaproteobacteria</taxon>
        <taxon>Vibrionales</taxon>
        <taxon>Vibrionaceae</taxon>
        <taxon>Vibrio</taxon>
    </lineage>
</organism>
<feature type="transmembrane region" description="Helical" evidence="7">
    <location>
        <begin position="26"/>
        <end position="52"/>
    </location>
</feature>
<evidence type="ECO:0000256" key="3">
    <source>
        <dbReference type="ARBA" id="ARBA00022741"/>
    </source>
</evidence>
<evidence type="ECO:0000256" key="5">
    <source>
        <dbReference type="ARBA" id="ARBA00022989"/>
    </source>
</evidence>
<evidence type="ECO:0000313" key="10">
    <source>
        <dbReference type="EMBL" id="SHG14406.1"/>
    </source>
</evidence>
<keyword evidence="5 7" id="KW-1133">Transmembrane helix</keyword>
<dbReference type="GO" id="GO:0140359">
    <property type="term" value="F:ABC-type transporter activity"/>
    <property type="evidence" value="ECO:0007669"/>
    <property type="project" value="InterPro"/>
</dbReference>
<dbReference type="RefSeq" id="WP_072963519.1">
    <property type="nucleotide sequence ID" value="NZ_FQUH01000032.1"/>
</dbReference>
<evidence type="ECO:0000259" key="9">
    <source>
        <dbReference type="PROSITE" id="PS50929"/>
    </source>
</evidence>
<evidence type="ECO:0000256" key="2">
    <source>
        <dbReference type="ARBA" id="ARBA00022692"/>
    </source>
</evidence>
<evidence type="ECO:0000256" key="7">
    <source>
        <dbReference type="SAM" id="Phobius"/>
    </source>
</evidence>
<feature type="transmembrane region" description="Helical" evidence="7">
    <location>
        <begin position="58"/>
        <end position="80"/>
    </location>
</feature>
<dbReference type="InterPro" id="IPR036640">
    <property type="entry name" value="ABC1_TM_sf"/>
</dbReference>
<feature type="transmembrane region" description="Helical" evidence="7">
    <location>
        <begin position="236"/>
        <end position="263"/>
    </location>
</feature>
<dbReference type="CDD" id="cd03228">
    <property type="entry name" value="ABCC_MRP_Like"/>
    <property type="match status" value="1"/>
</dbReference>
<keyword evidence="2 7" id="KW-0812">Transmembrane</keyword>
<sequence>MNKGQHQTYLFDPLLRPALKPVLPQLGLGILAEGIAGLATLAALWCLIHLIADLSIIWVLYACACWSVGAICSSSASWISHQAEAGFSSKLRRQVATHLTQLPTRTLARYDDNALRRLVSEDIAALHHMVAHLPAEIATFIIVPAASVIMLLMMSGPISLLALLPGCIAAMYYLIFVPRYSMRFNVERVAAMETIVTAINNYVRGIRIHRLFNAQSGALADYHDATNRFTQGMVTWVSHVATAAAIATALLQAVATFAIAYWVSYELSPVALAATMFFGLAIVTPSLRLGHGLDYLSSGRVAGQRIAELLRETTLPKGNASLQGDDAKLTAQAISIHTENGALIEHFSHQFPPGKLTVIMGPSGSGKTTLLRILAGFEQSGSGAVCLGNQSIVALDEQVRHQMIQLLPQTNPVLNATVRENLWLTAPDASDQQLHDALTHAQLEIDLDVDATILSGGEQQRVGLARLFLSPATILLLDEPTSALDHANAHQLMAALLHLTHSQNKTLIMVTHDPALAAQADQHIDLKKSLQLKASSQHKE</sequence>
<dbReference type="GO" id="GO:0016887">
    <property type="term" value="F:ATP hydrolysis activity"/>
    <property type="evidence" value="ECO:0007669"/>
    <property type="project" value="InterPro"/>
</dbReference>
<dbReference type="PROSITE" id="PS50929">
    <property type="entry name" value="ABC_TM1F"/>
    <property type="match status" value="1"/>
</dbReference>
<evidence type="ECO:0000256" key="6">
    <source>
        <dbReference type="ARBA" id="ARBA00023136"/>
    </source>
</evidence>
<dbReference type="GO" id="GO:0005524">
    <property type="term" value="F:ATP binding"/>
    <property type="evidence" value="ECO:0007669"/>
    <property type="project" value="UniProtKB-KW"/>
</dbReference>
<evidence type="ECO:0000259" key="8">
    <source>
        <dbReference type="PROSITE" id="PS50893"/>
    </source>
</evidence>
<gene>
    <name evidence="10" type="ORF">SAMN02745781_04077</name>
</gene>
<dbReference type="AlphaFoldDB" id="A0A1M5HEM4"/>
<dbReference type="Proteomes" id="UP000184159">
    <property type="component" value="Unassembled WGS sequence"/>
</dbReference>
<feature type="transmembrane region" description="Helical" evidence="7">
    <location>
        <begin position="133"/>
        <end position="152"/>
    </location>
</feature>
<dbReference type="PANTHER" id="PTHR24221">
    <property type="entry name" value="ATP-BINDING CASSETTE SUB-FAMILY B"/>
    <property type="match status" value="1"/>
</dbReference>